<gene>
    <name evidence="2" type="ORF">GNP93_09000</name>
</gene>
<organism evidence="2 3">
    <name type="scientific">Paenibacillus validus</name>
    <dbReference type="NCBI Taxonomy" id="44253"/>
    <lineage>
        <taxon>Bacteria</taxon>
        <taxon>Bacillati</taxon>
        <taxon>Bacillota</taxon>
        <taxon>Bacilli</taxon>
        <taxon>Bacillales</taxon>
        <taxon>Paenibacillaceae</taxon>
        <taxon>Paenibacillus</taxon>
    </lineage>
</organism>
<evidence type="ECO:0000313" key="2">
    <source>
        <dbReference type="EMBL" id="MUG70815.1"/>
    </source>
</evidence>
<feature type="compositionally biased region" description="Polar residues" evidence="1">
    <location>
        <begin position="68"/>
        <end position="81"/>
    </location>
</feature>
<dbReference type="PANTHER" id="PTHR12223">
    <property type="entry name" value="VESICULAR MANNOSE-BINDING LECTIN"/>
    <property type="match status" value="1"/>
</dbReference>
<evidence type="ECO:0000313" key="3">
    <source>
        <dbReference type="Proteomes" id="UP000450917"/>
    </source>
</evidence>
<protein>
    <recommendedName>
        <fullName evidence="4">DUF1080 domain-containing protein</fullName>
    </recommendedName>
</protein>
<sequence>MRYSNISGFLQIKSEVLRTRLTSACREVQGETELKQRHKKTAITVVLLTVILTSVATNNKYLAEPRNRNPNSSPEQSTFTGSKETYLAESEHIFLDSFETDSGNWVYYGKAGLEAGSLILTKNETFVFGAVKSKLSLGENWRVSFRYKIGGGSGGDGIAFLFGVHSLEVFPLGGYLGFEPNESEYGVVFDSFYNPELRDPVENYIALVEKGIEQKLAIYETVKTEDNLWHQVTITTVKGNIQIDLDGKDIISKKINYDSKYDGFGFSASTGKYSNIHMIDDFIFLRMDPRD</sequence>
<dbReference type="EMBL" id="WNZX01000006">
    <property type="protein sequence ID" value="MUG70815.1"/>
    <property type="molecule type" value="Genomic_DNA"/>
</dbReference>
<dbReference type="AlphaFoldDB" id="A0A7X2Z9G5"/>
<comment type="caution">
    <text evidence="2">The sequence shown here is derived from an EMBL/GenBank/DDBJ whole genome shotgun (WGS) entry which is preliminary data.</text>
</comment>
<dbReference type="InterPro" id="IPR013320">
    <property type="entry name" value="ConA-like_dom_sf"/>
</dbReference>
<proteinExistence type="predicted"/>
<reference evidence="2 3" key="1">
    <citation type="submission" date="2019-11" db="EMBL/GenBank/DDBJ databases">
        <title>Draft genome sequences of five Paenibacillus species of dairy origin.</title>
        <authorList>
            <person name="Olajide A.M."/>
            <person name="Chen S."/>
            <person name="Lapointe G."/>
        </authorList>
    </citation>
    <scope>NUCLEOTIDE SEQUENCE [LARGE SCALE GENOMIC DNA]</scope>
    <source>
        <strain evidence="2 3">2CS3</strain>
    </source>
</reference>
<feature type="region of interest" description="Disordered" evidence="1">
    <location>
        <begin position="62"/>
        <end position="81"/>
    </location>
</feature>
<accession>A0A7X2Z9G5</accession>
<name>A0A7X2Z9G5_9BACL</name>
<dbReference type="Gene3D" id="2.60.120.200">
    <property type="match status" value="1"/>
</dbReference>
<evidence type="ECO:0008006" key="4">
    <source>
        <dbReference type="Google" id="ProtNLM"/>
    </source>
</evidence>
<keyword evidence="3" id="KW-1185">Reference proteome</keyword>
<dbReference type="Proteomes" id="UP000450917">
    <property type="component" value="Unassembled WGS sequence"/>
</dbReference>
<dbReference type="InterPro" id="IPR051136">
    <property type="entry name" value="Intracellular_Lectin-GPT"/>
</dbReference>
<dbReference type="SUPFAM" id="SSF49899">
    <property type="entry name" value="Concanavalin A-like lectins/glucanases"/>
    <property type="match status" value="1"/>
</dbReference>
<evidence type="ECO:0000256" key="1">
    <source>
        <dbReference type="SAM" id="MobiDB-lite"/>
    </source>
</evidence>